<reference evidence="1 2" key="1">
    <citation type="submission" date="2017-05" db="EMBL/GenBank/DDBJ databases">
        <title>Genomic insights into alkan degradation activity of Oleiphilus messinensis.</title>
        <authorList>
            <person name="Kozyavkin S.A."/>
            <person name="Slesarev A.I."/>
            <person name="Golyshin P.N."/>
            <person name="Korzhenkov A."/>
            <person name="Golyshina O.N."/>
            <person name="Toshchakov S.V."/>
        </authorList>
    </citation>
    <scope>NUCLEOTIDE SEQUENCE [LARGE SCALE GENOMIC DNA]</scope>
    <source>
        <strain evidence="1 2">ME102</strain>
    </source>
</reference>
<gene>
    <name evidence="1" type="ORF">OLMES_0276</name>
</gene>
<keyword evidence="1" id="KW-0418">Kinase</keyword>
<dbReference type="EMBL" id="CP021425">
    <property type="protein sequence ID" value="ARU54382.1"/>
    <property type="molecule type" value="Genomic_DNA"/>
</dbReference>
<proteinExistence type="predicted"/>
<dbReference type="GO" id="GO:0016301">
    <property type="term" value="F:kinase activity"/>
    <property type="evidence" value="ECO:0007669"/>
    <property type="project" value="UniProtKB-KW"/>
</dbReference>
<name>A0A1Y0I1Q9_9GAMM</name>
<organism evidence="1 2">
    <name type="scientific">Oleiphilus messinensis</name>
    <dbReference type="NCBI Taxonomy" id="141451"/>
    <lineage>
        <taxon>Bacteria</taxon>
        <taxon>Pseudomonadati</taxon>
        <taxon>Pseudomonadota</taxon>
        <taxon>Gammaproteobacteria</taxon>
        <taxon>Oceanospirillales</taxon>
        <taxon>Oleiphilaceae</taxon>
        <taxon>Oleiphilus</taxon>
    </lineage>
</organism>
<dbReference type="Gene3D" id="3.40.50.300">
    <property type="entry name" value="P-loop containing nucleotide triphosphate hydrolases"/>
    <property type="match status" value="1"/>
</dbReference>
<evidence type="ECO:0000313" key="2">
    <source>
        <dbReference type="Proteomes" id="UP000196027"/>
    </source>
</evidence>
<dbReference type="InterPro" id="IPR027417">
    <property type="entry name" value="P-loop_NTPase"/>
</dbReference>
<dbReference type="Proteomes" id="UP000196027">
    <property type="component" value="Chromosome"/>
</dbReference>
<protein>
    <submittedName>
        <fullName evidence="1">HPr kinase</fullName>
    </submittedName>
</protein>
<dbReference type="KEGG" id="ome:OLMES_0276"/>
<dbReference type="SUPFAM" id="SSF53795">
    <property type="entry name" value="PEP carboxykinase-like"/>
    <property type="match status" value="1"/>
</dbReference>
<dbReference type="AlphaFoldDB" id="A0A1Y0I1Q9"/>
<evidence type="ECO:0000313" key="1">
    <source>
        <dbReference type="EMBL" id="ARU54382.1"/>
    </source>
</evidence>
<sequence>MFVYDIYGLTLGSEIECPELFSSKKQPDVFLRTRPLSEFHYEQSNYIRVEVLDSENVLVRVRDSVLILVQGNHTIWIDSRSTAPLNLIRLNALGTAMLVIMMKHGILPIHGNGILHRDKCVIFAGHSGRGKSTLAASFMKRGCPLISDDICAIKLDENNQPWVYPGVHQIKLKQDSADSLAFDLKPNNLFLKNGKYVIPMAAHLYERTPKPVQAIYSLEFHDHPEFSILPLSLVDSIIVLKEYTARFYLIDQLGLGEPHFQVCSRLANKIKVQKLRRPKDLEKLDHLVQHMLDDNLT</sequence>
<keyword evidence="2" id="KW-1185">Reference proteome</keyword>
<accession>A0A1Y0I1Q9</accession>
<keyword evidence="1" id="KW-0808">Transferase</keyword>